<proteinExistence type="predicted"/>
<name>A0A8S5P7Q7_9CAUD</name>
<reference evidence="1" key="1">
    <citation type="journal article" date="2021" name="Proc. Natl. Acad. Sci. U.S.A.">
        <title>A Catalog of Tens of Thousands of Viruses from Human Metagenomes Reveals Hidden Associations with Chronic Diseases.</title>
        <authorList>
            <person name="Tisza M.J."/>
            <person name="Buck C.B."/>
        </authorList>
    </citation>
    <scope>NUCLEOTIDE SEQUENCE</scope>
    <source>
        <strain evidence="1">CtsUY14</strain>
    </source>
</reference>
<evidence type="ECO:0000313" key="1">
    <source>
        <dbReference type="EMBL" id="DAE02459.1"/>
    </source>
</evidence>
<sequence>MNKKLVEEFVDKHYSKDFKVVKSYIGGDLSSIEIMPAGDGQSIYIWDEDLVEEKPVDNELTIELNMQVLGDCLQTDEEGMLETINYFLGNTPIVCICADYGDFTDVMAVDVDMSVDDMVETYITPLLYDIGALSNGDSDTLSHLVNNSILTSSDGVDINGVRIYMTEMPKSLYDTLEEA</sequence>
<accession>A0A8S5P7Q7</accession>
<protein>
    <submittedName>
        <fullName evidence="1">Uncharacterized protein</fullName>
    </submittedName>
</protein>
<dbReference type="EMBL" id="BK015346">
    <property type="protein sequence ID" value="DAE02459.1"/>
    <property type="molecule type" value="Genomic_DNA"/>
</dbReference>
<organism evidence="1">
    <name type="scientific">Siphoviridae sp. ctsUY14</name>
    <dbReference type="NCBI Taxonomy" id="2825693"/>
    <lineage>
        <taxon>Viruses</taxon>
        <taxon>Duplodnaviria</taxon>
        <taxon>Heunggongvirae</taxon>
        <taxon>Uroviricota</taxon>
        <taxon>Caudoviricetes</taxon>
    </lineage>
</organism>